<comment type="caution">
    <text evidence="12">The sequence shown here is derived from an EMBL/GenBank/DDBJ whole genome shotgun (WGS) entry which is preliminary data.</text>
</comment>
<dbReference type="InterPro" id="IPR006426">
    <property type="entry name" value="Asn_synth_AEB"/>
</dbReference>
<dbReference type="Gene3D" id="3.60.20.10">
    <property type="entry name" value="Glutamine Phosphoribosylpyrophosphate, subunit 1, domain 1"/>
    <property type="match status" value="1"/>
</dbReference>
<evidence type="ECO:0000256" key="1">
    <source>
        <dbReference type="ARBA" id="ARBA00005187"/>
    </source>
</evidence>
<evidence type="ECO:0000256" key="4">
    <source>
        <dbReference type="ARBA" id="ARBA00022741"/>
    </source>
</evidence>
<dbReference type="PROSITE" id="PS51278">
    <property type="entry name" value="GATASE_TYPE_2"/>
    <property type="match status" value="1"/>
</dbReference>
<dbReference type="PANTHER" id="PTHR43284">
    <property type="entry name" value="ASPARAGINE SYNTHETASE (GLUTAMINE-HYDROLYZING)"/>
    <property type="match status" value="1"/>
</dbReference>
<dbReference type="GO" id="GO:0005829">
    <property type="term" value="C:cytosol"/>
    <property type="evidence" value="ECO:0007669"/>
    <property type="project" value="TreeGrafter"/>
</dbReference>
<comment type="similarity">
    <text evidence="2">Belongs to the asparagine synthetase family.</text>
</comment>
<keyword evidence="8" id="KW-0061">Asparagine biosynthesis</keyword>
<evidence type="ECO:0000256" key="5">
    <source>
        <dbReference type="ARBA" id="ARBA00022840"/>
    </source>
</evidence>
<dbReference type="GO" id="GO:0005524">
    <property type="term" value="F:ATP binding"/>
    <property type="evidence" value="ECO:0007669"/>
    <property type="project" value="UniProtKB-KW"/>
</dbReference>
<feature type="binding site" evidence="9">
    <location>
        <position position="299"/>
    </location>
    <ligand>
        <name>ATP</name>
        <dbReference type="ChEBI" id="CHEBI:30616"/>
    </ligand>
</feature>
<dbReference type="GO" id="GO:0004066">
    <property type="term" value="F:asparagine synthase (glutamine-hydrolyzing) activity"/>
    <property type="evidence" value="ECO:0007669"/>
    <property type="project" value="UniProtKB-EC"/>
</dbReference>
<feature type="binding site" evidence="9">
    <location>
        <position position="272"/>
    </location>
    <ligand>
        <name>ATP</name>
        <dbReference type="ChEBI" id="CHEBI:30616"/>
    </ligand>
</feature>
<feature type="active site" description="For GATase activity" evidence="8">
    <location>
        <position position="2"/>
    </location>
</feature>
<dbReference type="EC" id="6.3.5.4" evidence="3"/>
<organism evidence="12 13">
    <name type="scientific">Marivibrio halodurans</name>
    <dbReference type="NCBI Taxonomy" id="2039722"/>
    <lineage>
        <taxon>Bacteria</taxon>
        <taxon>Pseudomonadati</taxon>
        <taxon>Pseudomonadota</taxon>
        <taxon>Alphaproteobacteria</taxon>
        <taxon>Rhodospirillales</taxon>
        <taxon>Rhodospirillaceae</taxon>
        <taxon>Marivibrio</taxon>
    </lineage>
</organism>
<dbReference type="InterPro" id="IPR033738">
    <property type="entry name" value="AsnB_N"/>
</dbReference>
<comment type="catalytic activity">
    <reaction evidence="7">
        <text>L-aspartate + L-glutamine + ATP + H2O = L-asparagine + L-glutamate + AMP + diphosphate + H(+)</text>
        <dbReference type="Rhea" id="RHEA:12228"/>
        <dbReference type="ChEBI" id="CHEBI:15377"/>
        <dbReference type="ChEBI" id="CHEBI:15378"/>
        <dbReference type="ChEBI" id="CHEBI:29985"/>
        <dbReference type="ChEBI" id="CHEBI:29991"/>
        <dbReference type="ChEBI" id="CHEBI:30616"/>
        <dbReference type="ChEBI" id="CHEBI:33019"/>
        <dbReference type="ChEBI" id="CHEBI:58048"/>
        <dbReference type="ChEBI" id="CHEBI:58359"/>
        <dbReference type="ChEBI" id="CHEBI:456215"/>
        <dbReference type="EC" id="6.3.5.4"/>
    </reaction>
</comment>
<feature type="binding site" evidence="9">
    <location>
        <position position="105"/>
    </location>
    <ligand>
        <name>L-glutamine</name>
        <dbReference type="ChEBI" id="CHEBI:58359"/>
    </ligand>
</feature>
<dbReference type="InterPro" id="IPR017932">
    <property type="entry name" value="GATase_2_dom"/>
</dbReference>
<evidence type="ECO:0000256" key="6">
    <source>
        <dbReference type="ARBA" id="ARBA00022962"/>
    </source>
</evidence>
<dbReference type="CDD" id="cd01991">
    <property type="entry name" value="Asn_synthase_B_C"/>
    <property type="match status" value="1"/>
</dbReference>
<evidence type="ECO:0000259" key="11">
    <source>
        <dbReference type="PROSITE" id="PS51278"/>
    </source>
</evidence>
<dbReference type="EMBL" id="JAGMWN010000004">
    <property type="protein sequence ID" value="MBP5857560.1"/>
    <property type="molecule type" value="Genomic_DNA"/>
</dbReference>
<keyword evidence="4 9" id="KW-0547">Nucleotide-binding</keyword>
<dbReference type="AlphaFoldDB" id="A0A8J7S0C2"/>
<evidence type="ECO:0000256" key="9">
    <source>
        <dbReference type="PIRSR" id="PIRSR001589-2"/>
    </source>
</evidence>
<dbReference type="Gene3D" id="3.40.50.620">
    <property type="entry name" value="HUPs"/>
    <property type="match status" value="1"/>
</dbReference>
<dbReference type="PANTHER" id="PTHR43284:SF1">
    <property type="entry name" value="ASPARAGINE SYNTHETASE"/>
    <property type="match status" value="1"/>
</dbReference>
<sequence length="641" mass="71420">MCGLAGFLDLTRSTAREAMAARVEAMSRALTHRGPDDSGRFIAEDAGLALGFRRLAIIDLSEAGHQPMTSADGRWTVSYNGEIYNYKALRADLESTGVRFRGHSDTEVMLEHVARHGPLATVEKLVGMFAIALWDSRERQLWLFRDRLGIKPLYHGRQGDLILWGSELKALAAHPDWRPEVDRKAVGRYLQFNRVPAPRTIYRGVEKLGAGHWLRIDAGDGTRTGGRYWRLEDAIDGPRDLHDPQEAVERLHARLREAVSCRMVADVPLGALLSGGIDSSTVVALMAEASGRPIKTFTIGFDNQGFDEAAHAKQVAAHLRTDHTELYLAPRIARDLIPDLPDWYDEPFADSSALPTYLVSKLAREQVTVALSGDGGDEAFLGYNRHLALARLARLDHLPAGFRRLTARAIEALGTGGVERLASLLPKSKRPRQAADKALKLARALAQPDTDHRYLDLISHWRAEDGLVPEGEPGELPPTTLPRGLDPAARAAAYDTLGYLPDDILTKVDRASMAVGLEARVPLLDHRVVELAWRMPTSVRMKGGIGKWPLRRILYRYVPQHLVERPKAGFAIPLGEWLRDPLREWAEELLSERRLKQRGLVDPAPVRAAWADHLKGTGQGRAEALWNILMLESWAERWLDR</sequence>
<evidence type="ECO:0000256" key="3">
    <source>
        <dbReference type="ARBA" id="ARBA00012737"/>
    </source>
</evidence>
<dbReference type="InterPro" id="IPR051786">
    <property type="entry name" value="ASN_synthetase/amidase"/>
</dbReference>
<evidence type="ECO:0000256" key="7">
    <source>
        <dbReference type="ARBA" id="ARBA00048741"/>
    </source>
</evidence>
<evidence type="ECO:0000313" key="13">
    <source>
        <dbReference type="Proteomes" id="UP000672602"/>
    </source>
</evidence>
<proteinExistence type="inferred from homology"/>
<protein>
    <recommendedName>
        <fullName evidence="3">asparagine synthase (glutamine-hydrolyzing)</fullName>
        <ecNumber evidence="3">6.3.5.4</ecNumber>
    </recommendedName>
</protein>
<dbReference type="GO" id="GO:0006529">
    <property type="term" value="P:asparagine biosynthetic process"/>
    <property type="evidence" value="ECO:0007669"/>
    <property type="project" value="UniProtKB-KW"/>
</dbReference>
<keyword evidence="6 8" id="KW-0315">Glutamine amidotransferase</keyword>
<dbReference type="PIRSF" id="PIRSF001589">
    <property type="entry name" value="Asn_synthetase_glu-h"/>
    <property type="match status" value="1"/>
</dbReference>
<evidence type="ECO:0000256" key="8">
    <source>
        <dbReference type="PIRSR" id="PIRSR001589-1"/>
    </source>
</evidence>
<comment type="pathway">
    <text evidence="1">Amino-acid biosynthesis; L-asparagine biosynthesis; L-asparagine from L-aspartate (L-Gln route): step 1/1.</text>
</comment>
<accession>A0A8J7S0C2</accession>
<feature type="site" description="Important for beta-aspartyl-AMP intermediate formation" evidence="10">
    <location>
        <position position="374"/>
    </location>
</feature>
<dbReference type="SUPFAM" id="SSF52402">
    <property type="entry name" value="Adenine nucleotide alpha hydrolases-like"/>
    <property type="match status" value="1"/>
</dbReference>
<evidence type="ECO:0000256" key="10">
    <source>
        <dbReference type="PIRSR" id="PIRSR001589-3"/>
    </source>
</evidence>
<keyword evidence="8" id="KW-0028">Amino-acid biosynthesis</keyword>
<dbReference type="InterPro" id="IPR001962">
    <property type="entry name" value="Asn_synthase"/>
</dbReference>
<feature type="domain" description="Glutamine amidotransferase type-2" evidence="11">
    <location>
        <begin position="2"/>
        <end position="219"/>
    </location>
</feature>
<dbReference type="Pfam" id="PF13537">
    <property type="entry name" value="GATase_7"/>
    <property type="match status" value="1"/>
</dbReference>
<gene>
    <name evidence="12" type="primary">asnB</name>
    <name evidence="12" type="ORF">KAJ83_11110</name>
</gene>
<dbReference type="CDD" id="cd00712">
    <property type="entry name" value="AsnB"/>
    <property type="match status" value="1"/>
</dbReference>
<dbReference type="RefSeq" id="WP_210682138.1">
    <property type="nucleotide sequence ID" value="NZ_JAGMWN010000004.1"/>
</dbReference>
<evidence type="ECO:0000313" key="12">
    <source>
        <dbReference type="EMBL" id="MBP5857560.1"/>
    </source>
</evidence>
<keyword evidence="13" id="KW-1185">Reference proteome</keyword>
<reference evidence="12" key="1">
    <citation type="submission" date="2021-04" db="EMBL/GenBank/DDBJ databases">
        <authorList>
            <person name="Zhang D.-C."/>
        </authorList>
    </citation>
    <scope>NUCLEOTIDE SEQUENCE</scope>
    <source>
        <strain evidence="12">CGMCC 1.15697</strain>
    </source>
</reference>
<dbReference type="NCBIfam" id="TIGR01536">
    <property type="entry name" value="asn_synth_AEB"/>
    <property type="match status" value="1"/>
</dbReference>
<keyword evidence="12" id="KW-0436">Ligase</keyword>
<name>A0A8J7S0C2_9PROT</name>
<keyword evidence="5 9" id="KW-0067">ATP-binding</keyword>
<feature type="binding site" evidence="9">
    <location>
        <begin position="372"/>
        <end position="373"/>
    </location>
    <ligand>
        <name>ATP</name>
        <dbReference type="ChEBI" id="CHEBI:30616"/>
    </ligand>
</feature>
<dbReference type="InterPro" id="IPR014729">
    <property type="entry name" value="Rossmann-like_a/b/a_fold"/>
</dbReference>
<dbReference type="Pfam" id="PF00733">
    <property type="entry name" value="Asn_synthase"/>
    <property type="match status" value="1"/>
</dbReference>
<evidence type="ECO:0000256" key="2">
    <source>
        <dbReference type="ARBA" id="ARBA00005752"/>
    </source>
</evidence>
<dbReference type="SUPFAM" id="SSF56235">
    <property type="entry name" value="N-terminal nucleophile aminohydrolases (Ntn hydrolases)"/>
    <property type="match status" value="1"/>
</dbReference>
<dbReference type="Proteomes" id="UP000672602">
    <property type="component" value="Unassembled WGS sequence"/>
</dbReference>
<dbReference type="InterPro" id="IPR029055">
    <property type="entry name" value="Ntn_hydrolases_N"/>
</dbReference>